<evidence type="ECO:0008006" key="5">
    <source>
        <dbReference type="Google" id="ProtNLM"/>
    </source>
</evidence>
<dbReference type="Pfam" id="PF14386">
    <property type="entry name" value="DUF4417"/>
    <property type="match status" value="1"/>
</dbReference>
<name>C9RLL4_FIBSS</name>
<evidence type="ECO:0000313" key="1">
    <source>
        <dbReference type="EMBL" id="ACX76029.1"/>
    </source>
</evidence>
<gene>
    <name evidence="1" type="ordered locus">Fisuc_2443</name>
    <name evidence="2" type="ordered locus">FSU_3007</name>
</gene>
<keyword evidence="4" id="KW-1185">Reference proteome</keyword>
<dbReference type="EMBL" id="CP002158">
    <property type="protein sequence ID" value="ADL25643.1"/>
    <property type="molecule type" value="Genomic_DNA"/>
</dbReference>
<evidence type="ECO:0000313" key="4">
    <source>
        <dbReference type="Proteomes" id="UP000001497"/>
    </source>
</evidence>
<dbReference type="HOGENOM" id="CLU_100122_0_0_0"/>
<dbReference type="Proteomes" id="UP000000517">
    <property type="component" value="Chromosome"/>
</dbReference>
<dbReference type="RefSeq" id="WP_014547058.1">
    <property type="nucleotide sequence ID" value="NC_013410.1"/>
</dbReference>
<protein>
    <recommendedName>
        <fullName evidence="5">DUF4417 domain-containing protein</fullName>
    </recommendedName>
</protein>
<proteinExistence type="predicted"/>
<dbReference type="STRING" id="59374.FSU_3007"/>
<reference evidence="2" key="3">
    <citation type="submission" date="2010-08" db="EMBL/GenBank/DDBJ databases">
        <authorList>
            <person name="Durkin A.S."/>
            <person name="Nelson K.E."/>
            <person name="Morrison M."/>
            <person name="Forsberg C.W."/>
            <person name="Wilson D.B."/>
            <person name="Russell J.B."/>
            <person name="Cann I.K.O."/>
            <person name="Mackie R.I."/>
            <person name="White B.A."/>
        </authorList>
    </citation>
    <scope>NUCLEOTIDE SEQUENCE</scope>
    <source>
        <strain evidence="2">S85</strain>
    </source>
</reference>
<dbReference type="EMBL" id="CP001792">
    <property type="protein sequence ID" value="ACX76029.1"/>
    <property type="molecule type" value="Genomic_DNA"/>
</dbReference>
<dbReference type="KEGG" id="fsc:FSU_3007"/>
<dbReference type="KEGG" id="fsu:Fisuc_2443"/>
<evidence type="ECO:0000313" key="2">
    <source>
        <dbReference type="EMBL" id="ADL25643.1"/>
    </source>
</evidence>
<reference evidence="1 4" key="1">
    <citation type="submission" date="2009-10" db="EMBL/GenBank/DDBJ databases">
        <title>Complete sequence of Fibrobacter succinogenes subsp. succinogenes S85.</title>
        <authorList>
            <consortium name="US DOE Joint Genome Institute"/>
            <person name="Lucas S."/>
            <person name="Copeland A."/>
            <person name="Lapidus A."/>
            <person name="Glavina del Rio T."/>
            <person name="Tice H."/>
            <person name="Bruce D."/>
            <person name="Goodwin L."/>
            <person name="Pitluck S."/>
            <person name="Chertkov O."/>
            <person name="Detter J.C."/>
            <person name="Han C."/>
            <person name="Tapia R."/>
            <person name="Larimer F."/>
            <person name="Land M."/>
            <person name="Hauser L."/>
            <person name="Kyrpides N."/>
            <person name="Mikhailova N."/>
            <person name="Weimer P.J."/>
            <person name="Stevenson D.M."/>
            <person name="Boyum J."/>
            <person name="Brumm P.I."/>
            <person name="Mead D."/>
        </authorList>
    </citation>
    <scope>NUCLEOTIDE SEQUENCE [LARGE SCALE GENOMIC DNA]</scope>
    <source>
        <strain evidence="4">ATCC 19169 / S85</strain>
        <strain evidence="1">S85</strain>
    </source>
</reference>
<sequence>MKKEDQITLDHLLIQQGAPLVGSLHVPQLSPTQTIPNIKKCLPINIIDPKDGLKLWGHCFVKDVHQNKFWNDPLANVAPLQKLEGMISTDYSLYRDYSTNRQKWNCYRNRIIAYFWQQKGINVIPTASWSTQDSFEWCWEGLPQNSVLAITTNGISTDKEGLRHFILGLDEMIQRQNPIALVVCGHFFPWMEDKYPDIQMIKIPSYGQLWNEKKKMREQTHYRSTAIVLAKAPRLTR</sequence>
<organism evidence="2 3">
    <name type="scientific">Fibrobacter succinogenes (strain ATCC 19169 / S85)</name>
    <dbReference type="NCBI Taxonomy" id="59374"/>
    <lineage>
        <taxon>Bacteria</taxon>
        <taxon>Pseudomonadati</taxon>
        <taxon>Fibrobacterota</taxon>
        <taxon>Fibrobacteria</taxon>
        <taxon>Fibrobacterales</taxon>
        <taxon>Fibrobacteraceae</taxon>
        <taxon>Fibrobacter</taxon>
    </lineage>
</organism>
<dbReference type="Proteomes" id="UP000001497">
    <property type="component" value="Chromosome"/>
</dbReference>
<accession>C9RLL4</accession>
<dbReference type="AlphaFoldDB" id="C9RLL4"/>
<dbReference type="OrthoDB" id="9800801at2"/>
<dbReference type="InterPro" id="IPR025530">
    <property type="entry name" value="DUF4417"/>
</dbReference>
<reference evidence="3" key="2">
    <citation type="submission" date="2010-08" db="EMBL/GenBank/DDBJ databases">
        <title>Complete sequence of Fibrobacter succinogenes subsp. succinogenes S85.</title>
        <authorList>
            <person name="Durkin A.S."/>
            <person name="Nelson K.E."/>
            <person name="Morrison M."/>
            <person name="Forsberg C.W."/>
            <person name="Wilson D.B."/>
            <person name="Russell J.B."/>
            <person name="Cann I.K.O."/>
            <person name="Mackie R.I."/>
            <person name="White B.A."/>
        </authorList>
    </citation>
    <scope>NUCLEOTIDE SEQUENCE [LARGE SCALE GENOMIC DNA]</scope>
    <source>
        <strain evidence="3">ATCC 19169 / S85</strain>
    </source>
</reference>
<evidence type="ECO:0000313" key="3">
    <source>
        <dbReference type="Proteomes" id="UP000000517"/>
    </source>
</evidence>